<dbReference type="EMBL" id="CP073078">
    <property type="protein sequence ID" value="QUD90814.1"/>
    <property type="molecule type" value="Genomic_DNA"/>
</dbReference>
<protein>
    <submittedName>
        <fullName evidence="2">ATPase</fullName>
    </submittedName>
</protein>
<dbReference type="Proteomes" id="UP000676409">
    <property type="component" value="Chromosome"/>
</dbReference>
<evidence type="ECO:0000256" key="1">
    <source>
        <dbReference type="SAM" id="SignalP"/>
    </source>
</evidence>
<name>A0A975G4U1_9CAUL</name>
<evidence type="ECO:0000313" key="3">
    <source>
        <dbReference type="Proteomes" id="UP000676409"/>
    </source>
</evidence>
<gene>
    <name evidence="2" type="ORF">KCG34_16585</name>
</gene>
<accession>A0A975G4U1</accession>
<dbReference type="Gene3D" id="3.30.530.20">
    <property type="match status" value="1"/>
</dbReference>
<dbReference type="KEGG" id="caul:KCG34_16585"/>
<feature type="signal peptide" evidence="1">
    <location>
        <begin position="1"/>
        <end position="20"/>
    </location>
</feature>
<sequence>MQLVLAAVAAVVASSGAARAEVVDVQPNGFEVRHALHLAVPPDKAYAALVDIGRWWSPDHTFSGDSANLSIEPKAGGCFCEALKDGGSVAHMRVVFVAPGKMLRLEGALGPLQTLGVTGHLAFALKPQDGGADLVLTYDVGGYAKDGFAGWATPVDHVLGLQMARLKAYAETGKP</sequence>
<dbReference type="AlphaFoldDB" id="A0A975G4U1"/>
<keyword evidence="1" id="KW-0732">Signal</keyword>
<evidence type="ECO:0000313" key="2">
    <source>
        <dbReference type="EMBL" id="QUD90814.1"/>
    </source>
</evidence>
<proteinExistence type="predicted"/>
<feature type="chain" id="PRO_5038021070" evidence="1">
    <location>
        <begin position="21"/>
        <end position="175"/>
    </location>
</feature>
<dbReference type="InterPro" id="IPR023393">
    <property type="entry name" value="START-like_dom_sf"/>
</dbReference>
<dbReference type="SUPFAM" id="SSF55961">
    <property type="entry name" value="Bet v1-like"/>
    <property type="match status" value="1"/>
</dbReference>
<reference evidence="2" key="1">
    <citation type="submission" date="2021-04" db="EMBL/GenBank/DDBJ databases">
        <title>The complete genome sequence of Caulobacter sp. S6.</title>
        <authorList>
            <person name="Tang Y."/>
            <person name="Ouyang W."/>
            <person name="Liu Q."/>
            <person name="Huang B."/>
            <person name="Guo Z."/>
            <person name="Lei P."/>
        </authorList>
    </citation>
    <scope>NUCLEOTIDE SEQUENCE</scope>
    <source>
        <strain evidence="2">S6</strain>
    </source>
</reference>
<keyword evidence="3" id="KW-1185">Reference proteome</keyword>
<organism evidence="2 3">
    <name type="scientific">Phenylobacterium montanum</name>
    <dbReference type="NCBI Taxonomy" id="2823693"/>
    <lineage>
        <taxon>Bacteria</taxon>
        <taxon>Pseudomonadati</taxon>
        <taxon>Pseudomonadota</taxon>
        <taxon>Alphaproteobacteria</taxon>
        <taxon>Caulobacterales</taxon>
        <taxon>Caulobacteraceae</taxon>
        <taxon>Phenylobacterium</taxon>
    </lineage>
</organism>